<name>A0ABU9UFW8_9SPIR</name>
<feature type="binding site" evidence="7">
    <location>
        <position position="395"/>
    </location>
    <ligand>
        <name>[4Fe-4S] cluster</name>
        <dbReference type="ChEBI" id="CHEBI:49883"/>
    </ligand>
</feature>
<evidence type="ECO:0000256" key="8">
    <source>
        <dbReference type="PIRNR" id="PIRNR000485"/>
    </source>
</evidence>
<dbReference type="InterPro" id="IPR029055">
    <property type="entry name" value="Ntn_hydrolases_N"/>
</dbReference>
<keyword evidence="4 7" id="KW-0808">Transferase</keyword>
<dbReference type="Proteomes" id="UP001466331">
    <property type="component" value="Unassembled WGS sequence"/>
</dbReference>
<gene>
    <name evidence="7 10" type="primary">purF</name>
    <name evidence="10" type="ORF">WKV44_10045</name>
</gene>
<keyword evidence="6 7" id="KW-0315">Glutamine amidotransferase</keyword>
<comment type="cofactor">
    <cofactor evidence="7">
        <name>Mg(2+)</name>
        <dbReference type="ChEBI" id="CHEBI:18420"/>
    </cofactor>
    <text evidence="7">Binds 1 Mg(2+) ion per subunit.</text>
</comment>
<feature type="domain" description="Glutamine amidotransferase type-2" evidence="9">
    <location>
        <begin position="12"/>
        <end position="233"/>
    </location>
</feature>
<dbReference type="Pfam" id="PF13522">
    <property type="entry name" value="GATase_6"/>
    <property type="match status" value="1"/>
</dbReference>
<evidence type="ECO:0000256" key="3">
    <source>
        <dbReference type="ARBA" id="ARBA00022676"/>
    </source>
</evidence>
<keyword evidence="7" id="KW-0004">4Fe-4S</keyword>
<dbReference type="HAMAP" id="MF_01931">
    <property type="entry name" value="PurF"/>
    <property type="match status" value="1"/>
</dbReference>
<evidence type="ECO:0000256" key="6">
    <source>
        <dbReference type="ARBA" id="ARBA00022962"/>
    </source>
</evidence>
<evidence type="ECO:0000256" key="2">
    <source>
        <dbReference type="ARBA" id="ARBA00010138"/>
    </source>
</evidence>
<comment type="function">
    <text evidence="7">Catalyzes the formation of phosphoribosylamine from phosphoribosylpyrophosphate (PRPP) and glutamine.</text>
</comment>
<dbReference type="EC" id="2.4.2.14" evidence="7"/>
<dbReference type="Gene3D" id="3.40.50.2020">
    <property type="match status" value="1"/>
</dbReference>
<dbReference type="Gene3D" id="3.60.20.10">
    <property type="entry name" value="Glutamine Phosphoribosylpyrophosphate, subunit 1, domain 1"/>
    <property type="match status" value="1"/>
</dbReference>
<sequence length="467" mass="50680">MSFFNDKIKDECGVFGVFSRKAMPVAHITYYGIYSLQHRGQESAGIAVAHDDNKIDVHKGMGLVSEVFEEKHLEKMTGYAAIGHARYSTTGSSNIANAQPLLGQSIIGPIAIAHNGNLINADVLRELMEESGAVFQTTNDSEVVLNLVSRRARKGLEDALKSSIQVIRGSYAIVMLTPNSLIGVRDPHGIRPLCIGTLDDGYVLASESCALDAVGASFLRDVEPGEIVIINDKGITSIKSVERTHLSTCSFEYIYFSRPDTILDGRSVYITRKEAGRILYRESPVDADLVSGVPDSGIVAAEGWSEESGVPYAQTLIKNKYVGRSFIAPTQELREKVVHVKLNVLRPNVEGKRIVLIDDSIVRGTTSRRLVRMLKEAGAKEVHFRIAAPPVMYPCYFGIDIPTRAELIAVGKSTDEVAAALGADSLAYISTEGLLKSIGGGHPYCTGCFTGTYPMSAAIEKGKYTME</sequence>
<dbReference type="InterPro" id="IPR029057">
    <property type="entry name" value="PRTase-like"/>
</dbReference>
<proteinExistence type="inferred from homology"/>
<dbReference type="Pfam" id="PF00156">
    <property type="entry name" value="Pribosyltran"/>
    <property type="match status" value="1"/>
</dbReference>
<comment type="pathway">
    <text evidence="1 7 8">Purine metabolism; IMP biosynthesis via de novo pathway; N(1)-(5-phospho-D-ribosyl)glycinamide from 5-phospho-alpha-D-ribose 1-diphosphate: step 1/2.</text>
</comment>
<keyword evidence="5 7" id="KW-0658">Purine biosynthesis</keyword>
<protein>
    <recommendedName>
        <fullName evidence="7">Amidophosphoribosyltransferase</fullName>
        <shortName evidence="7">ATase</shortName>
        <ecNumber evidence="7">2.4.2.14</ecNumber>
    </recommendedName>
    <alternativeName>
        <fullName evidence="7">Glutamine phosphoribosylpyrophosphate amidotransferase</fullName>
        <shortName evidence="7">GPATase</shortName>
    </alternativeName>
</protein>
<evidence type="ECO:0000313" key="11">
    <source>
        <dbReference type="Proteomes" id="UP001466331"/>
    </source>
</evidence>
<dbReference type="InterPro" id="IPR000836">
    <property type="entry name" value="PRTase_dom"/>
</dbReference>
<dbReference type="NCBIfam" id="TIGR01134">
    <property type="entry name" value="purF"/>
    <property type="match status" value="1"/>
</dbReference>
<comment type="cofactor">
    <cofactor evidence="7">
        <name>[4Fe-4S] cluster</name>
        <dbReference type="ChEBI" id="CHEBI:49883"/>
    </cofactor>
    <text evidence="7">Binds 1 [4Fe-4S] cluster per subunit.</text>
</comment>
<dbReference type="InterPro" id="IPR017932">
    <property type="entry name" value="GATase_2_dom"/>
</dbReference>
<keyword evidence="7" id="KW-0408">Iron</keyword>
<accession>A0ABU9UFW8</accession>
<keyword evidence="11" id="KW-1185">Reference proteome</keyword>
<feature type="binding site" evidence="7">
    <location>
        <position position="445"/>
    </location>
    <ligand>
        <name>[4Fe-4S] cluster</name>
        <dbReference type="ChEBI" id="CHEBI:49883"/>
    </ligand>
</feature>
<comment type="caution">
    <text evidence="10">The sequence shown here is derived from an EMBL/GenBank/DDBJ whole genome shotgun (WGS) entry which is preliminary data.</text>
</comment>
<evidence type="ECO:0000256" key="5">
    <source>
        <dbReference type="ARBA" id="ARBA00022755"/>
    </source>
</evidence>
<feature type="binding site" evidence="7">
    <location>
        <position position="296"/>
    </location>
    <ligand>
        <name>Mg(2+)</name>
        <dbReference type="ChEBI" id="CHEBI:18420"/>
    </ligand>
</feature>
<keyword evidence="7" id="KW-0460">Magnesium</keyword>
<dbReference type="EMBL" id="JBCHKQ010000006">
    <property type="protein sequence ID" value="MEM5948880.1"/>
    <property type="molecule type" value="Genomic_DNA"/>
</dbReference>
<dbReference type="CDD" id="cd00715">
    <property type="entry name" value="GPATase_N"/>
    <property type="match status" value="1"/>
</dbReference>
<dbReference type="GO" id="GO:0004044">
    <property type="term" value="F:amidophosphoribosyltransferase activity"/>
    <property type="evidence" value="ECO:0007669"/>
    <property type="project" value="UniProtKB-EC"/>
</dbReference>
<feature type="binding site" evidence="7">
    <location>
        <position position="448"/>
    </location>
    <ligand>
        <name>[4Fe-4S] cluster</name>
        <dbReference type="ChEBI" id="CHEBI:49883"/>
    </ligand>
</feature>
<dbReference type="SUPFAM" id="SSF53271">
    <property type="entry name" value="PRTase-like"/>
    <property type="match status" value="1"/>
</dbReference>
<evidence type="ECO:0000259" key="9">
    <source>
        <dbReference type="PROSITE" id="PS51278"/>
    </source>
</evidence>
<comment type="similarity">
    <text evidence="2 7 8">In the C-terminal section; belongs to the purine/pyrimidine phosphoribosyltransferase family.</text>
</comment>
<evidence type="ECO:0000313" key="10">
    <source>
        <dbReference type="EMBL" id="MEM5948880.1"/>
    </source>
</evidence>
<evidence type="ECO:0000256" key="4">
    <source>
        <dbReference type="ARBA" id="ARBA00022679"/>
    </source>
</evidence>
<comment type="catalytic activity">
    <reaction evidence="7 8">
        <text>5-phospho-beta-D-ribosylamine + L-glutamate + diphosphate = 5-phospho-alpha-D-ribose 1-diphosphate + L-glutamine + H2O</text>
        <dbReference type="Rhea" id="RHEA:14905"/>
        <dbReference type="ChEBI" id="CHEBI:15377"/>
        <dbReference type="ChEBI" id="CHEBI:29985"/>
        <dbReference type="ChEBI" id="CHEBI:33019"/>
        <dbReference type="ChEBI" id="CHEBI:58017"/>
        <dbReference type="ChEBI" id="CHEBI:58359"/>
        <dbReference type="ChEBI" id="CHEBI:58681"/>
        <dbReference type="EC" id="2.4.2.14"/>
    </reaction>
</comment>
<dbReference type="InterPro" id="IPR035584">
    <property type="entry name" value="PurF_N"/>
</dbReference>
<dbReference type="CDD" id="cd06223">
    <property type="entry name" value="PRTases_typeI"/>
    <property type="match status" value="1"/>
</dbReference>
<feature type="active site" description="Nucleophile" evidence="7">
    <location>
        <position position="12"/>
    </location>
</feature>
<dbReference type="SUPFAM" id="SSF56235">
    <property type="entry name" value="N-terminal nucleophile aminohydrolases (Ntn hydrolases)"/>
    <property type="match status" value="1"/>
</dbReference>
<feature type="binding site" evidence="7">
    <location>
        <position position="249"/>
    </location>
    <ligand>
        <name>[4Fe-4S] cluster</name>
        <dbReference type="ChEBI" id="CHEBI:49883"/>
    </ligand>
</feature>
<dbReference type="PROSITE" id="PS51278">
    <property type="entry name" value="GATASE_TYPE_2"/>
    <property type="match status" value="1"/>
</dbReference>
<dbReference type="InterPro" id="IPR005854">
    <property type="entry name" value="PurF"/>
</dbReference>
<reference evidence="10 11" key="1">
    <citation type="submission" date="2024-03" db="EMBL/GenBank/DDBJ databases">
        <title>Ignisphaera cupida sp. nov., a hyperthermophilic hydrolytic archaeon from a hot spring of Kamchatka, and proposal of Ignisphaeraceae fam. nov.</title>
        <authorList>
            <person name="Podosokorskaya O.A."/>
            <person name="Elcheninov A.G."/>
            <person name="Maltseva A.I."/>
            <person name="Zayulina K.S."/>
            <person name="Novikov A."/>
            <person name="Merkel A.Y."/>
        </authorList>
    </citation>
    <scope>NUCLEOTIDE SEQUENCE [LARGE SCALE GENOMIC DNA]</scope>
    <source>
        <strain evidence="10 11">38H-sp</strain>
    </source>
</reference>
<feature type="binding site" evidence="7">
    <location>
        <position position="359"/>
    </location>
    <ligand>
        <name>Mg(2+)</name>
        <dbReference type="ChEBI" id="CHEBI:18420"/>
    </ligand>
</feature>
<keyword evidence="7" id="KW-0479">Metal-binding</keyword>
<evidence type="ECO:0000256" key="7">
    <source>
        <dbReference type="HAMAP-Rule" id="MF_01931"/>
    </source>
</evidence>
<dbReference type="PANTHER" id="PTHR11907">
    <property type="entry name" value="AMIDOPHOSPHORIBOSYLTRANSFERASE"/>
    <property type="match status" value="1"/>
</dbReference>
<keyword evidence="3 7" id="KW-0328">Glycosyltransferase</keyword>
<dbReference type="PIRSF" id="PIRSF000485">
    <property type="entry name" value="Amd_phspho_trans"/>
    <property type="match status" value="1"/>
</dbReference>
<organism evidence="10 11">
    <name type="scientific">Rarispira pelagica</name>
    <dbReference type="NCBI Taxonomy" id="3141764"/>
    <lineage>
        <taxon>Bacteria</taxon>
        <taxon>Pseudomonadati</taxon>
        <taxon>Spirochaetota</taxon>
        <taxon>Spirochaetia</taxon>
        <taxon>Winmispirales</taxon>
        <taxon>Winmispiraceae</taxon>
        <taxon>Rarispira</taxon>
    </lineage>
</organism>
<keyword evidence="7" id="KW-0411">Iron-sulfur</keyword>
<feature type="binding site" evidence="7">
    <location>
        <position position="358"/>
    </location>
    <ligand>
        <name>Mg(2+)</name>
        <dbReference type="ChEBI" id="CHEBI:18420"/>
    </ligand>
</feature>
<evidence type="ECO:0000256" key="1">
    <source>
        <dbReference type="ARBA" id="ARBA00005209"/>
    </source>
</evidence>